<dbReference type="CDD" id="cd02976">
    <property type="entry name" value="NrdH"/>
    <property type="match status" value="1"/>
</dbReference>
<dbReference type="Proteomes" id="UP000178602">
    <property type="component" value="Unassembled WGS sequence"/>
</dbReference>
<sequence length="93" mass="10400">MLSMTVVPGKDKGKVKLYTLSTCVWCKKVKKLLNELKVAYDYVDVDLLEEEAKAEAKEEVAKFNPACSFPTLVLNDKKCIVGFDEGKINQELG</sequence>
<evidence type="ECO:0000259" key="1">
    <source>
        <dbReference type="PROSITE" id="PS50404"/>
    </source>
</evidence>
<reference evidence="2 3" key="1">
    <citation type="journal article" date="2016" name="Nat. Commun.">
        <title>Thousands of microbial genomes shed light on interconnected biogeochemical processes in an aquifer system.</title>
        <authorList>
            <person name="Anantharaman K."/>
            <person name="Brown C.T."/>
            <person name="Hug L.A."/>
            <person name="Sharon I."/>
            <person name="Castelle C.J."/>
            <person name="Probst A.J."/>
            <person name="Thomas B.C."/>
            <person name="Singh A."/>
            <person name="Wilkins M.J."/>
            <person name="Karaoz U."/>
            <person name="Brodie E.L."/>
            <person name="Williams K.H."/>
            <person name="Hubbard S.S."/>
            <person name="Banfield J.F."/>
        </authorList>
    </citation>
    <scope>NUCLEOTIDE SEQUENCE [LARGE SCALE GENOMIC DNA]</scope>
</reference>
<dbReference type="AlphaFoldDB" id="A0A1F4T7P9"/>
<dbReference type="PROSITE" id="PS00195">
    <property type="entry name" value="GLUTAREDOXIN_1"/>
    <property type="match status" value="1"/>
</dbReference>
<dbReference type="PROSITE" id="PS50404">
    <property type="entry name" value="GST_NTER"/>
    <property type="match status" value="1"/>
</dbReference>
<dbReference type="EMBL" id="MEUG01000001">
    <property type="protein sequence ID" value="OGC28734.1"/>
    <property type="molecule type" value="Genomic_DNA"/>
</dbReference>
<dbReference type="InterPro" id="IPR011767">
    <property type="entry name" value="GLR_AS"/>
</dbReference>
<gene>
    <name evidence="2" type="ORF">A3K49_07270</name>
</gene>
<dbReference type="InterPro" id="IPR002109">
    <property type="entry name" value="Glutaredoxin"/>
</dbReference>
<dbReference type="PANTHER" id="PTHR34386">
    <property type="entry name" value="GLUTAREDOXIN"/>
    <property type="match status" value="1"/>
</dbReference>
<dbReference type="InterPro" id="IPR036249">
    <property type="entry name" value="Thioredoxin-like_sf"/>
</dbReference>
<dbReference type="InterPro" id="IPR051548">
    <property type="entry name" value="Grx-like_ET"/>
</dbReference>
<dbReference type="Pfam" id="PF00462">
    <property type="entry name" value="Glutaredoxin"/>
    <property type="match status" value="1"/>
</dbReference>
<dbReference type="GO" id="GO:0009055">
    <property type="term" value="F:electron transfer activity"/>
    <property type="evidence" value="ECO:0007669"/>
    <property type="project" value="TreeGrafter"/>
</dbReference>
<protein>
    <submittedName>
        <fullName evidence="2">NrdH-redoxin</fullName>
    </submittedName>
</protein>
<comment type="caution">
    <text evidence="2">The sequence shown here is derived from an EMBL/GenBank/DDBJ whole genome shotgun (WGS) entry which is preliminary data.</text>
</comment>
<dbReference type="PANTHER" id="PTHR34386:SF1">
    <property type="entry name" value="GLUTAREDOXIN-LIKE PROTEIN NRDH"/>
    <property type="match status" value="1"/>
</dbReference>
<name>A0A1F4T7P9_UNCSA</name>
<organism evidence="2 3">
    <name type="scientific">candidate division WOR-1 bacterium RIFOXYC12_FULL_54_18</name>
    <dbReference type="NCBI Taxonomy" id="1802584"/>
    <lineage>
        <taxon>Bacteria</taxon>
        <taxon>Bacillati</taxon>
        <taxon>Saganbacteria</taxon>
    </lineage>
</organism>
<dbReference type="GO" id="GO:0045454">
    <property type="term" value="P:cell redox homeostasis"/>
    <property type="evidence" value="ECO:0007669"/>
    <property type="project" value="TreeGrafter"/>
</dbReference>
<proteinExistence type="predicted"/>
<accession>A0A1F4T7P9</accession>
<evidence type="ECO:0000313" key="3">
    <source>
        <dbReference type="Proteomes" id="UP000178602"/>
    </source>
</evidence>
<evidence type="ECO:0000313" key="2">
    <source>
        <dbReference type="EMBL" id="OGC28734.1"/>
    </source>
</evidence>
<feature type="domain" description="GST N-terminal" evidence="1">
    <location>
        <begin position="13"/>
        <end position="93"/>
    </location>
</feature>
<dbReference type="PROSITE" id="PS51354">
    <property type="entry name" value="GLUTAREDOXIN_2"/>
    <property type="match status" value="1"/>
</dbReference>
<dbReference type="Gene3D" id="3.40.30.10">
    <property type="entry name" value="Glutaredoxin"/>
    <property type="match status" value="1"/>
</dbReference>
<dbReference type="InterPro" id="IPR004045">
    <property type="entry name" value="Glutathione_S-Trfase_N"/>
</dbReference>
<dbReference type="SUPFAM" id="SSF52833">
    <property type="entry name" value="Thioredoxin-like"/>
    <property type="match status" value="1"/>
</dbReference>